<dbReference type="InterPro" id="IPR001356">
    <property type="entry name" value="HD"/>
</dbReference>
<protein>
    <submittedName>
        <fullName evidence="11">Homeobox protein TGIF2</fullName>
    </submittedName>
</protein>
<comment type="subcellular location">
    <subcellularLocation>
        <location evidence="1 8">Nucleus</location>
    </subcellularLocation>
</comment>
<dbReference type="SUPFAM" id="SSF46689">
    <property type="entry name" value="Homeodomain-like"/>
    <property type="match status" value="1"/>
</dbReference>
<dbReference type="EMBL" id="GBRD01000313">
    <property type="protein sequence ID" value="JAG65508.1"/>
    <property type="molecule type" value="Transcribed_RNA"/>
</dbReference>
<dbReference type="CDD" id="cd00086">
    <property type="entry name" value="homeodomain"/>
    <property type="match status" value="1"/>
</dbReference>
<dbReference type="InterPro" id="IPR050224">
    <property type="entry name" value="TALE_homeobox"/>
</dbReference>
<reference evidence="11" key="2">
    <citation type="submission" date="2014-07" db="EMBL/GenBank/DDBJ databases">
        <authorList>
            <person name="Hull J."/>
        </authorList>
    </citation>
    <scope>NUCLEOTIDE SEQUENCE</scope>
</reference>
<dbReference type="GO" id="GO:0009887">
    <property type="term" value="P:animal organ morphogenesis"/>
    <property type="evidence" value="ECO:0007669"/>
    <property type="project" value="UniProtKB-ARBA"/>
</dbReference>
<evidence type="ECO:0000256" key="4">
    <source>
        <dbReference type="ARBA" id="ARBA00023155"/>
    </source>
</evidence>
<dbReference type="Pfam" id="PF05920">
    <property type="entry name" value="Homeobox_KN"/>
    <property type="match status" value="1"/>
</dbReference>
<dbReference type="GO" id="GO:0006355">
    <property type="term" value="P:regulation of DNA-templated transcription"/>
    <property type="evidence" value="ECO:0007669"/>
    <property type="project" value="InterPro"/>
</dbReference>
<evidence type="ECO:0000259" key="10">
    <source>
        <dbReference type="PROSITE" id="PS50071"/>
    </source>
</evidence>
<evidence type="ECO:0000256" key="9">
    <source>
        <dbReference type="SAM" id="MobiDB-lite"/>
    </source>
</evidence>
<dbReference type="GO" id="GO:0001654">
    <property type="term" value="P:eye development"/>
    <property type="evidence" value="ECO:0007669"/>
    <property type="project" value="UniProtKB-ARBA"/>
</dbReference>
<feature type="DNA-binding region" description="Homeobox" evidence="8">
    <location>
        <begin position="65"/>
        <end position="127"/>
    </location>
</feature>
<sequence length="247" mass="27938">MFENRASLRPTQQFSCRTGAMDCNNPSYLSADFTSDYNAGSDSCSDLEYDHCNSSNGKHSHSNGNKKKRGNLPNESVKILKNWLFEHRYNAYPSDVEKHVLADDANLTVLQVCNWFINARRRILPQMIRDDGQDPQHFMISRKGRRSLRNQPVVVYPHNESSDSAVYDSFAQAEEDKSQDAYSVIDSTKENPEEYDDASTASIEGTSGYTSSSSPSNIRNNEDPFRYLQVLVEAAMVVRQRELETGA</sequence>
<keyword evidence="4 8" id="KW-0371">Homeobox</keyword>
<keyword evidence="2" id="KW-0805">Transcription regulation</keyword>
<reference evidence="11" key="1">
    <citation type="journal article" date="2014" name="PLoS ONE">
        <title>Transcriptome-Based Identification of ABC Transporters in the Western Tarnished Plant Bug Lygus hesperus.</title>
        <authorList>
            <person name="Hull J.J."/>
            <person name="Chaney K."/>
            <person name="Geib S.M."/>
            <person name="Fabrick J.A."/>
            <person name="Brent C.S."/>
            <person name="Walsh D."/>
            <person name="Lavine L.C."/>
        </authorList>
    </citation>
    <scope>NUCLEOTIDE SEQUENCE</scope>
</reference>
<dbReference type="GO" id="GO:0005634">
    <property type="term" value="C:nucleus"/>
    <property type="evidence" value="ECO:0007669"/>
    <property type="project" value="UniProtKB-SubCell"/>
</dbReference>
<feature type="region of interest" description="Disordered" evidence="9">
    <location>
        <begin position="188"/>
        <end position="221"/>
    </location>
</feature>
<dbReference type="EMBL" id="GBHO01006324">
    <property type="protein sequence ID" value="JAG37280.1"/>
    <property type="molecule type" value="Transcribed_RNA"/>
</dbReference>
<dbReference type="PROSITE" id="PS50071">
    <property type="entry name" value="HOMEOBOX_2"/>
    <property type="match status" value="1"/>
</dbReference>
<evidence type="ECO:0000256" key="2">
    <source>
        <dbReference type="ARBA" id="ARBA00023015"/>
    </source>
</evidence>
<evidence type="ECO:0000256" key="1">
    <source>
        <dbReference type="ARBA" id="ARBA00004123"/>
    </source>
</evidence>
<organism evidence="11">
    <name type="scientific">Lygus hesperus</name>
    <name type="common">Western plant bug</name>
    <dbReference type="NCBI Taxonomy" id="30085"/>
    <lineage>
        <taxon>Eukaryota</taxon>
        <taxon>Metazoa</taxon>
        <taxon>Ecdysozoa</taxon>
        <taxon>Arthropoda</taxon>
        <taxon>Hexapoda</taxon>
        <taxon>Insecta</taxon>
        <taxon>Pterygota</taxon>
        <taxon>Neoptera</taxon>
        <taxon>Paraneoptera</taxon>
        <taxon>Hemiptera</taxon>
        <taxon>Heteroptera</taxon>
        <taxon>Panheteroptera</taxon>
        <taxon>Cimicomorpha</taxon>
        <taxon>Miridae</taxon>
        <taxon>Mirini</taxon>
        <taxon>Lygus</taxon>
    </lineage>
</organism>
<evidence type="ECO:0000256" key="8">
    <source>
        <dbReference type="PROSITE-ProRule" id="PRU00108"/>
    </source>
</evidence>
<dbReference type="SMART" id="SM00389">
    <property type="entry name" value="HOX"/>
    <property type="match status" value="1"/>
</dbReference>
<evidence type="ECO:0000256" key="5">
    <source>
        <dbReference type="ARBA" id="ARBA00023163"/>
    </source>
</evidence>
<dbReference type="PANTHER" id="PTHR11850">
    <property type="entry name" value="HOMEOBOX PROTEIN TRANSCRIPTION FACTORS"/>
    <property type="match status" value="1"/>
</dbReference>
<gene>
    <name evidence="11" type="primary">Tgif2</name>
    <name evidence="11" type="ORF">CM83_33810</name>
    <name evidence="13" type="ORF">g.28202</name>
</gene>
<keyword evidence="6 8" id="KW-0539">Nucleus</keyword>
<name>A0A0A9Z651_LYGHE</name>
<accession>A0A0A9Z651</accession>
<evidence type="ECO:0000256" key="6">
    <source>
        <dbReference type="ARBA" id="ARBA00023242"/>
    </source>
</evidence>
<dbReference type="FunFam" id="1.10.10.60:FF:000059">
    <property type="entry name" value="TGFB-induced factor homeobox 1"/>
    <property type="match status" value="1"/>
</dbReference>
<reference evidence="12" key="3">
    <citation type="submission" date="2014-09" db="EMBL/GenBank/DDBJ databases">
        <authorList>
            <person name="Magalhaes I.L.F."/>
            <person name="Oliveira U."/>
            <person name="Santos F.R."/>
            <person name="Vidigal T.H.D.A."/>
            <person name="Brescovit A.D."/>
            <person name="Santos A.J."/>
        </authorList>
    </citation>
    <scope>NUCLEOTIDE SEQUENCE</scope>
</reference>
<dbReference type="EMBL" id="GDHC01021655">
    <property type="protein sequence ID" value="JAP96973.1"/>
    <property type="molecule type" value="Transcribed_RNA"/>
</dbReference>
<proteinExistence type="inferred from homology"/>
<dbReference type="GO" id="GO:0000987">
    <property type="term" value="F:cis-regulatory region sequence-specific DNA binding"/>
    <property type="evidence" value="ECO:0007669"/>
    <property type="project" value="UniProtKB-ARBA"/>
</dbReference>
<evidence type="ECO:0000313" key="13">
    <source>
        <dbReference type="EMBL" id="JAP96973.1"/>
    </source>
</evidence>
<dbReference type="InterPro" id="IPR008422">
    <property type="entry name" value="KN_HD"/>
</dbReference>
<evidence type="ECO:0000313" key="11">
    <source>
        <dbReference type="EMBL" id="JAG37280.1"/>
    </source>
</evidence>
<keyword evidence="5" id="KW-0804">Transcription</keyword>
<keyword evidence="3 8" id="KW-0238">DNA-binding</keyword>
<dbReference type="Gene3D" id="1.10.10.60">
    <property type="entry name" value="Homeodomain-like"/>
    <property type="match status" value="1"/>
</dbReference>
<dbReference type="AlphaFoldDB" id="A0A0A9Z651"/>
<dbReference type="InterPro" id="IPR009057">
    <property type="entry name" value="Homeodomain-like_sf"/>
</dbReference>
<dbReference type="GO" id="GO:0048646">
    <property type="term" value="P:anatomical structure formation involved in morphogenesis"/>
    <property type="evidence" value="ECO:0007669"/>
    <property type="project" value="UniProtKB-ARBA"/>
</dbReference>
<feature type="domain" description="Homeobox" evidence="10">
    <location>
        <begin position="63"/>
        <end position="126"/>
    </location>
</feature>
<evidence type="ECO:0000256" key="3">
    <source>
        <dbReference type="ARBA" id="ARBA00023125"/>
    </source>
</evidence>
<reference evidence="13" key="4">
    <citation type="journal article" date="2016" name="Gigascience">
        <title>De novo construction of an expanded transcriptome assembly for the western tarnished plant bug, Lygus hesperus.</title>
        <authorList>
            <person name="Tassone E.E."/>
            <person name="Geib S.M."/>
            <person name="Hall B."/>
            <person name="Fabrick J.A."/>
            <person name="Brent C.S."/>
            <person name="Hull J.J."/>
        </authorList>
    </citation>
    <scope>NUCLEOTIDE SEQUENCE</scope>
</reference>
<comment type="similarity">
    <text evidence="7">Belongs to the TALE/TGIF homeobox family.</text>
</comment>
<feature type="compositionally biased region" description="Low complexity" evidence="9">
    <location>
        <begin position="202"/>
        <end position="216"/>
    </location>
</feature>
<evidence type="ECO:0000256" key="7">
    <source>
        <dbReference type="ARBA" id="ARBA00038021"/>
    </source>
</evidence>
<evidence type="ECO:0000313" key="12">
    <source>
        <dbReference type="EMBL" id="JAG65508.1"/>
    </source>
</evidence>